<name>A0AAW2WVM0_9LAMI</name>
<protein>
    <submittedName>
        <fullName evidence="1">Uncharacterized protein</fullName>
    </submittedName>
</protein>
<proteinExistence type="predicted"/>
<organism evidence="1">
    <name type="scientific">Sesamum latifolium</name>
    <dbReference type="NCBI Taxonomy" id="2727402"/>
    <lineage>
        <taxon>Eukaryota</taxon>
        <taxon>Viridiplantae</taxon>
        <taxon>Streptophyta</taxon>
        <taxon>Embryophyta</taxon>
        <taxon>Tracheophyta</taxon>
        <taxon>Spermatophyta</taxon>
        <taxon>Magnoliopsida</taxon>
        <taxon>eudicotyledons</taxon>
        <taxon>Gunneridae</taxon>
        <taxon>Pentapetalae</taxon>
        <taxon>asterids</taxon>
        <taxon>lamiids</taxon>
        <taxon>Lamiales</taxon>
        <taxon>Pedaliaceae</taxon>
        <taxon>Sesamum</taxon>
    </lineage>
</organism>
<comment type="caution">
    <text evidence="1">The sequence shown here is derived from an EMBL/GenBank/DDBJ whole genome shotgun (WGS) entry which is preliminary data.</text>
</comment>
<reference evidence="1" key="2">
    <citation type="journal article" date="2024" name="Plant">
        <title>Genomic evolution and insights into agronomic trait innovations of Sesamum species.</title>
        <authorList>
            <person name="Miao H."/>
            <person name="Wang L."/>
            <person name="Qu L."/>
            <person name="Liu H."/>
            <person name="Sun Y."/>
            <person name="Le M."/>
            <person name="Wang Q."/>
            <person name="Wei S."/>
            <person name="Zheng Y."/>
            <person name="Lin W."/>
            <person name="Duan Y."/>
            <person name="Cao H."/>
            <person name="Xiong S."/>
            <person name="Wang X."/>
            <person name="Wei L."/>
            <person name="Li C."/>
            <person name="Ma Q."/>
            <person name="Ju M."/>
            <person name="Zhao R."/>
            <person name="Li G."/>
            <person name="Mu C."/>
            <person name="Tian Q."/>
            <person name="Mei H."/>
            <person name="Zhang T."/>
            <person name="Gao T."/>
            <person name="Zhang H."/>
        </authorList>
    </citation>
    <scope>NUCLEOTIDE SEQUENCE</scope>
    <source>
        <strain evidence="1">KEN1</strain>
    </source>
</reference>
<sequence length="103" mass="11215">MIAVRMLRIRVESRENSRVLKNLGESLVFGWGISIYNVESSIEVEVAEAPGLSDLSVGDRVQPEWSPGNLGLSSWGCPNPILTGLGVCDLGWSCTWARDLLPS</sequence>
<accession>A0AAW2WVM0</accession>
<evidence type="ECO:0000313" key="1">
    <source>
        <dbReference type="EMBL" id="KAL0443981.1"/>
    </source>
</evidence>
<gene>
    <name evidence="1" type="ORF">Slati_2120800</name>
</gene>
<dbReference type="AlphaFoldDB" id="A0AAW2WVM0"/>
<reference evidence="1" key="1">
    <citation type="submission" date="2020-06" db="EMBL/GenBank/DDBJ databases">
        <authorList>
            <person name="Li T."/>
            <person name="Hu X."/>
            <person name="Zhang T."/>
            <person name="Song X."/>
            <person name="Zhang H."/>
            <person name="Dai N."/>
            <person name="Sheng W."/>
            <person name="Hou X."/>
            <person name="Wei L."/>
        </authorList>
    </citation>
    <scope>NUCLEOTIDE SEQUENCE</scope>
    <source>
        <strain evidence="1">KEN1</strain>
        <tissue evidence="1">Leaf</tissue>
    </source>
</reference>
<dbReference type="EMBL" id="JACGWN010000007">
    <property type="protein sequence ID" value="KAL0443981.1"/>
    <property type="molecule type" value="Genomic_DNA"/>
</dbReference>